<evidence type="ECO:0000313" key="2">
    <source>
        <dbReference type="EMBL" id="KAK0498152.1"/>
    </source>
</evidence>
<reference evidence="2" key="1">
    <citation type="submission" date="2023-06" db="EMBL/GenBank/DDBJ databases">
        <authorList>
            <consortium name="Lawrence Berkeley National Laboratory"/>
            <person name="Ahrendt S."/>
            <person name="Sahu N."/>
            <person name="Indic B."/>
            <person name="Wong-Bajracharya J."/>
            <person name="Merenyi Z."/>
            <person name="Ke H.-M."/>
            <person name="Monk M."/>
            <person name="Kocsube S."/>
            <person name="Drula E."/>
            <person name="Lipzen A."/>
            <person name="Balint B."/>
            <person name="Henrissat B."/>
            <person name="Andreopoulos B."/>
            <person name="Martin F.M."/>
            <person name="Harder C.B."/>
            <person name="Rigling D."/>
            <person name="Ford K.L."/>
            <person name="Foster G.D."/>
            <person name="Pangilinan J."/>
            <person name="Papanicolaou A."/>
            <person name="Barry K."/>
            <person name="LaButti K."/>
            <person name="Viragh M."/>
            <person name="Koriabine M."/>
            <person name="Yan M."/>
            <person name="Riley R."/>
            <person name="Champramary S."/>
            <person name="Plett K.L."/>
            <person name="Tsai I.J."/>
            <person name="Slot J."/>
            <person name="Sipos G."/>
            <person name="Plett J."/>
            <person name="Nagy L.G."/>
            <person name="Grigoriev I.V."/>
        </authorList>
    </citation>
    <scope>NUCLEOTIDE SEQUENCE</scope>
    <source>
        <strain evidence="2">HWK02</strain>
    </source>
</reference>
<dbReference type="AlphaFoldDB" id="A0AA39Q8D4"/>
<dbReference type="EMBL" id="JAUEPU010000011">
    <property type="protein sequence ID" value="KAK0498152.1"/>
    <property type="molecule type" value="Genomic_DNA"/>
</dbReference>
<accession>A0AA39Q8D4</accession>
<protein>
    <submittedName>
        <fullName evidence="2">Uncharacterized protein</fullName>
    </submittedName>
</protein>
<feature type="compositionally biased region" description="Basic residues" evidence="1">
    <location>
        <begin position="1"/>
        <end position="10"/>
    </location>
</feature>
<keyword evidence="3" id="KW-1185">Reference proteome</keyword>
<feature type="region of interest" description="Disordered" evidence="1">
    <location>
        <begin position="1"/>
        <end position="32"/>
    </location>
</feature>
<name>A0AA39Q8D4_9AGAR</name>
<sequence length="226" mass="25798">MARTAKKSQTRKPISEKSLGTKKAALAAEKEHRLREEEAALAASQQRRAQRECELKREADNRLKALKAAQDLLAVNTEKPDPPPAGEATTRKHNRRFNKQNQVQREAIEERNMFVQLAPEKTVRGAGKDEAVECNRCFRMLFVSFVCSFTINLIPTSHAGHILGFPETVTVAYRQMQPRSFLPPLRTKMMDRDIGTSEDLLAKKYKKRVRRKLVATWYHLKCLSPG</sequence>
<comment type="caution">
    <text evidence="2">The sequence shown here is derived from an EMBL/GenBank/DDBJ whole genome shotgun (WGS) entry which is preliminary data.</text>
</comment>
<dbReference type="Proteomes" id="UP001175228">
    <property type="component" value="Unassembled WGS sequence"/>
</dbReference>
<evidence type="ECO:0000313" key="3">
    <source>
        <dbReference type="Proteomes" id="UP001175228"/>
    </source>
</evidence>
<feature type="region of interest" description="Disordered" evidence="1">
    <location>
        <begin position="76"/>
        <end position="96"/>
    </location>
</feature>
<proteinExistence type="predicted"/>
<gene>
    <name evidence="2" type="ORF">EDD18DRAFT_1156565</name>
</gene>
<organism evidence="2 3">
    <name type="scientific">Armillaria luteobubalina</name>
    <dbReference type="NCBI Taxonomy" id="153913"/>
    <lineage>
        <taxon>Eukaryota</taxon>
        <taxon>Fungi</taxon>
        <taxon>Dikarya</taxon>
        <taxon>Basidiomycota</taxon>
        <taxon>Agaricomycotina</taxon>
        <taxon>Agaricomycetes</taxon>
        <taxon>Agaricomycetidae</taxon>
        <taxon>Agaricales</taxon>
        <taxon>Marasmiineae</taxon>
        <taxon>Physalacriaceae</taxon>
        <taxon>Armillaria</taxon>
    </lineage>
</organism>
<evidence type="ECO:0000256" key="1">
    <source>
        <dbReference type="SAM" id="MobiDB-lite"/>
    </source>
</evidence>